<dbReference type="InterPro" id="IPR003838">
    <property type="entry name" value="ABC3_permease_C"/>
</dbReference>
<accession>A0A3E2WY68</accession>
<dbReference type="InterPro" id="IPR038766">
    <property type="entry name" value="Membrane_comp_ABC_pdt"/>
</dbReference>
<feature type="transmembrane region" description="Helical" evidence="6">
    <location>
        <begin position="663"/>
        <end position="688"/>
    </location>
</feature>
<feature type="domain" description="ABC3 transporter permease C-terminal" evidence="7">
    <location>
        <begin position="670"/>
        <end position="783"/>
    </location>
</feature>
<feature type="transmembrane region" description="Helical" evidence="6">
    <location>
        <begin position="709"/>
        <end position="731"/>
    </location>
</feature>
<keyword evidence="4 6" id="KW-1133">Transmembrane helix</keyword>
<gene>
    <name evidence="8" type="ORF">DWX41_10290</name>
</gene>
<dbReference type="Pfam" id="PF02687">
    <property type="entry name" value="FtsX"/>
    <property type="match status" value="2"/>
</dbReference>
<organism evidence="8 9">
    <name type="scientific">Hungatella hathewayi</name>
    <dbReference type="NCBI Taxonomy" id="154046"/>
    <lineage>
        <taxon>Bacteria</taxon>
        <taxon>Bacillati</taxon>
        <taxon>Bacillota</taxon>
        <taxon>Clostridia</taxon>
        <taxon>Lachnospirales</taxon>
        <taxon>Lachnospiraceae</taxon>
        <taxon>Hungatella</taxon>
    </lineage>
</organism>
<feature type="transmembrane region" description="Helical" evidence="6">
    <location>
        <begin position="424"/>
        <end position="442"/>
    </location>
</feature>
<proteinExistence type="predicted"/>
<feature type="transmembrane region" description="Helical" evidence="6">
    <location>
        <begin position="253"/>
        <end position="274"/>
    </location>
</feature>
<dbReference type="PANTHER" id="PTHR30287">
    <property type="entry name" value="MEMBRANE COMPONENT OF PREDICTED ABC SUPERFAMILY METABOLITE UPTAKE TRANSPORTER"/>
    <property type="match status" value="1"/>
</dbReference>
<feature type="transmembrane region" description="Helical" evidence="6">
    <location>
        <begin position="307"/>
        <end position="329"/>
    </location>
</feature>
<feature type="transmembrane region" description="Helical" evidence="6">
    <location>
        <begin position="761"/>
        <end position="781"/>
    </location>
</feature>
<evidence type="ECO:0000313" key="9">
    <source>
        <dbReference type="Proteomes" id="UP000261111"/>
    </source>
</evidence>
<evidence type="ECO:0000256" key="5">
    <source>
        <dbReference type="ARBA" id="ARBA00023136"/>
    </source>
</evidence>
<evidence type="ECO:0000256" key="6">
    <source>
        <dbReference type="SAM" id="Phobius"/>
    </source>
</evidence>
<evidence type="ECO:0000313" key="8">
    <source>
        <dbReference type="EMBL" id="RGC32436.1"/>
    </source>
</evidence>
<dbReference type="PANTHER" id="PTHR30287:SF2">
    <property type="entry name" value="BLL1001 PROTEIN"/>
    <property type="match status" value="1"/>
</dbReference>
<evidence type="ECO:0000256" key="4">
    <source>
        <dbReference type="ARBA" id="ARBA00022989"/>
    </source>
</evidence>
<comment type="caution">
    <text evidence="8">The sequence shown here is derived from an EMBL/GenBank/DDBJ whole genome shotgun (WGS) entry which is preliminary data.</text>
</comment>
<reference evidence="8 9" key="1">
    <citation type="submission" date="2018-08" db="EMBL/GenBank/DDBJ databases">
        <title>A genome reference for cultivated species of the human gut microbiota.</title>
        <authorList>
            <person name="Zou Y."/>
            <person name="Xue W."/>
            <person name="Luo G."/>
        </authorList>
    </citation>
    <scope>NUCLEOTIDE SEQUENCE [LARGE SCALE GENOMIC DNA]</scope>
    <source>
        <strain evidence="8 9">AF19-21</strain>
    </source>
</reference>
<evidence type="ECO:0000256" key="3">
    <source>
        <dbReference type="ARBA" id="ARBA00022692"/>
    </source>
</evidence>
<evidence type="ECO:0000256" key="1">
    <source>
        <dbReference type="ARBA" id="ARBA00004651"/>
    </source>
</evidence>
<dbReference type="Proteomes" id="UP000261111">
    <property type="component" value="Unassembled WGS sequence"/>
</dbReference>
<feature type="domain" description="ABC3 transporter permease C-terminal" evidence="7">
    <location>
        <begin position="261"/>
        <end position="378"/>
    </location>
</feature>
<keyword evidence="3 6" id="KW-0812">Transmembrane</keyword>
<comment type="subcellular location">
    <subcellularLocation>
        <location evidence="1">Cell membrane</location>
        <topology evidence="1">Multi-pass membrane protein</topology>
    </subcellularLocation>
</comment>
<name>A0A3E2WY68_9FIRM</name>
<dbReference type="RefSeq" id="WP_117440848.1">
    <property type="nucleotide sequence ID" value="NZ_QVIA01000009.1"/>
</dbReference>
<feature type="transmembrane region" description="Helical" evidence="6">
    <location>
        <begin position="349"/>
        <end position="368"/>
    </location>
</feature>
<sequence length="793" mass="89078">MIQRILKKDLKRRKSVNIILFLFIMIASIFLSSSINNIMVVSSAVNYYMDYANVPDVNYIISGTQEKEQIDSWIEKDAPGVKEWGYNTVIMLNEKDIRIRADGKDQAFNTHGASMYLGTKDADYCKVYDTAGKDFSLEKGEIALGKAMAGKNKLEEGSKVKLSVGGSEKLFTVKLLIKDAAFGSDMAGMSRMIVCPADYKFFSGREDANLIGLYYFNVEDVNRFVRGFDAEGFVTSMNSITKSTYTMAYSFDMIMAGLLILIGICLILIALLVLRFTLVFTIEEEYREIGIMKAIGLKNFAIKKLYLIKYILIVFIGAAAGLGASIPVSRMMVASVSGNMIMEDTRVNLWVNGVCTLLIVILVMFFCYSCTRKLNKISAISAIRGGQSGERYGRRAGLRLYRRKRMPVALFLGFNDMASHVKRYLVLIVTFCLSFILITIPLNTLNTMKSDEMAGKFCMDPNSSVYVEKIENYGENLYRTRKDLDAGMKRVETELAEKGYEADLTGVPIYFLRYSSGGETGKNNIMTVQIAGPNQDFLSYQEGDAPRLSNEVAFSRNIMEQNGWQIGDTVEVEAGGEQKQLIITGSYSDYMQVGKSARMNPKLILKDETMFHYWNIMVDMETDQTQEELVTELSSLFPHYKWTTAQDVVDRNVGGIQESLKDMLVPMTGMLCAVIMLITLLMERLFIVREKGEIAMMKSIGYRSGTIRLWQVMRMVWVALISMIAAVPLSLVSNRFMLKPIFAIMGADVKIQVVPWQVYGAYPGVLLVGIILATVIAAMNVKEINIRELNNLE</sequence>
<feature type="transmembrane region" description="Helical" evidence="6">
    <location>
        <begin position="16"/>
        <end position="35"/>
    </location>
</feature>
<evidence type="ECO:0000256" key="2">
    <source>
        <dbReference type="ARBA" id="ARBA00022475"/>
    </source>
</evidence>
<protein>
    <submittedName>
        <fullName evidence="8">ABC transporter permease</fullName>
    </submittedName>
</protein>
<dbReference type="AlphaFoldDB" id="A0A3E2WY68"/>
<keyword evidence="2" id="KW-1003">Cell membrane</keyword>
<keyword evidence="5 6" id="KW-0472">Membrane</keyword>
<dbReference type="GO" id="GO:0005886">
    <property type="term" value="C:plasma membrane"/>
    <property type="evidence" value="ECO:0007669"/>
    <property type="project" value="UniProtKB-SubCell"/>
</dbReference>
<evidence type="ECO:0000259" key="7">
    <source>
        <dbReference type="Pfam" id="PF02687"/>
    </source>
</evidence>
<dbReference type="EMBL" id="QVIA01000009">
    <property type="protein sequence ID" value="RGC32436.1"/>
    <property type="molecule type" value="Genomic_DNA"/>
</dbReference>